<dbReference type="RefSeq" id="WP_238380813.1">
    <property type="nucleotide sequence ID" value="NZ_FNCA01000008.1"/>
</dbReference>
<dbReference type="Pfam" id="PF26486">
    <property type="entry name" value="DUF8157"/>
    <property type="match status" value="1"/>
</dbReference>
<keyword evidence="1" id="KW-0479">Metal-binding</keyword>
<evidence type="ECO:0000313" key="7">
    <source>
        <dbReference type="EMBL" id="SDG15362.1"/>
    </source>
</evidence>
<keyword evidence="8" id="KW-1185">Reference proteome</keyword>
<dbReference type="Pfam" id="PF26487">
    <property type="entry name" value="DUF8157_C"/>
    <property type="match status" value="1"/>
</dbReference>
<dbReference type="GO" id="GO:0046872">
    <property type="term" value="F:metal ion binding"/>
    <property type="evidence" value="ECO:0007669"/>
    <property type="project" value="UniProtKB-KW"/>
</dbReference>
<proteinExistence type="predicted"/>
<feature type="domain" description="DUF8157" evidence="6">
    <location>
        <begin position="405"/>
        <end position="497"/>
    </location>
</feature>
<evidence type="ECO:0000256" key="3">
    <source>
        <dbReference type="ARBA" id="ARBA00023004"/>
    </source>
</evidence>
<dbReference type="GO" id="GO:0006412">
    <property type="term" value="P:translation"/>
    <property type="evidence" value="ECO:0007669"/>
    <property type="project" value="InterPro"/>
</dbReference>
<keyword evidence="4" id="KW-0411">Iron-sulfur</keyword>
<accession>A0A7Z7B334</accession>
<reference evidence="7 8" key="1">
    <citation type="submission" date="2016-10" db="EMBL/GenBank/DDBJ databases">
        <authorList>
            <person name="Varghese N."/>
            <person name="Submissions S."/>
        </authorList>
    </citation>
    <scope>NUCLEOTIDE SEQUENCE [LARGE SCALE GENOMIC DNA]</scope>
    <source>
        <strain evidence="7 8">PL 12/M</strain>
    </source>
</reference>
<dbReference type="InterPro" id="IPR015324">
    <property type="entry name" value="Ribosomal_Rsm22-like"/>
</dbReference>
<keyword evidence="2" id="KW-0809">Transit peptide</keyword>
<name>A0A7Z7B334_9EURY</name>
<dbReference type="CDD" id="cd02440">
    <property type="entry name" value="AdoMet_MTases"/>
    <property type="match status" value="1"/>
</dbReference>
<dbReference type="InterPro" id="IPR029063">
    <property type="entry name" value="SAM-dependent_MTases_sf"/>
</dbReference>
<feature type="domain" description="DUF8157" evidence="5">
    <location>
        <begin position="8"/>
        <end position="54"/>
    </location>
</feature>
<dbReference type="AlphaFoldDB" id="A0A7Z7B334"/>
<evidence type="ECO:0000256" key="1">
    <source>
        <dbReference type="ARBA" id="ARBA00022723"/>
    </source>
</evidence>
<comment type="caution">
    <text evidence="7">The sequence shown here is derived from an EMBL/GenBank/DDBJ whole genome shotgun (WGS) entry which is preliminary data.</text>
</comment>
<keyword evidence="3" id="KW-0408">Iron</keyword>
<evidence type="ECO:0000313" key="8">
    <source>
        <dbReference type="Proteomes" id="UP000199259"/>
    </source>
</evidence>
<dbReference type="GO" id="GO:0051536">
    <property type="term" value="F:iron-sulfur cluster binding"/>
    <property type="evidence" value="ECO:0007669"/>
    <property type="project" value="UniProtKB-KW"/>
</dbReference>
<organism evidence="7 8">
    <name type="scientific">Methanolobus vulcani</name>
    <dbReference type="NCBI Taxonomy" id="38026"/>
    <lineage>
        <taxon>Archaea</taxon>
        <taxon>Methanobacteriati</taxon>
        <taxon>Methanobacteriota</taxon>
        <taxon>Stenosarchaea group</taxon>
        <taxon>Methanomicrobia</taxon>
        <taxon>Methanosarcinales</taxon>
        <taxon>Methanosarcinaceae</taxon>
        <taxon>Methanolobus</taxon>
    </lineage>
</organism>
<dbReference type="EMBL" id="FNCA01000008">
    <property type="protein sequence ID" value="SDG15362.1"/>
    <property type="molecule type" value="Genomic_DNA"/>
</dbReference>
<dbReference type="InterPro" id="IPR058470">
    <property type="entry name" value="DUF8157_N"/>
</dbReference>
<sequence>MNPLMSDREIISTFKYVSRMKQEFMLSELRDYLKEEASLQQIHQILSPLLFDMGTDIITENDDYRIVRASPSRQMTLSEEEIKKNEKFFGSAAVSRKLERLIEQYIEKKTSKSWDDPQTLDKIRKAIRMQKASYWSEGSSRNISYEKGYSVLGYLAYQFPVYFIQFQYLLYEMAKDGLLKTRMKILDVGSGPGTIPLALVDMYNRLDDHKAEIYSVELFDENVEAYNFLVPQYAAIKSNITVKEPIRADVSKLDIKKLPDNIDLMVFSNVLNEIKDMSLEEKAGLVKSMAEKLSQDGNIVIIEPADKTNSTELRRLTIMLKKMGVRIYSPCTFLWSGECSLENCWSFGQKKDIKTTRLMETLAQCDEPYRYINTDIKYSYAILRKDKLAKHFIDMSAKSKFARLSQIEKHNKKRINVICSVMSGDLGDEKYKLFRVCDGTSKKAVYTVIPSHNLSEDNEVLTKAPYGSIIKIFNVLVKYNEANDSYNLLVGKGTIIESQYVDENETDDYN</sequence>
<dbReference type="Pfam" id="PF09243">
    <property type="entry name" value="Rsm22"/>
    <property type="match status" value="1"/>
</dbReference>
<evidence type="ECO:0000256" key="2">
    <source>
        <dbReference type="ARBA" id="ARBA00022946"/>
    </source>
</evidence>
<gene>
    <name evidence="7" type="ORF">SAMN04488589_2289</name>
</gene>
<protein>
    <submittedName>
        <fullName evidence="7">Small ribosomal subunit Rsm22</fullName>
    </submittedName>
</protein>
<dbReference type="Gene3D" id="3.40.50.150">
    <property type="entry name" value="Vaccinia Virus protein VP39"/>
    <property type="match status" value="1"/>
</dbReference>
<evidence type="ECO:0000259" key="6">
    <source>
        <dbReference type="Pfam" id="PF26487"/>
    </source>
</evidence>
<dbReference type="Proteomes" id="UP000199259">
    <property type="component" value="Unassembled WGS sequence"/>
</dbReference>
<evidence type="ECO:0000259" key="5">
    <source>
        <dbReference type="Pfam" id="PF26486"/>
    </source>
</evidence>
<dbReference type="SUPFAM" id="SSF53335">
    <property type="entry name" value="S-adenosyl-L-methionine-dependent methyltransferases"/>
    <property type="match status" value="1"/>
</dbReference>
<evidence type="ECO:0000256" key="4">
    <source>
        <dbReference type="ARBA" id="ARBA00023014"/>
    </source>
</evidence>
<dbReference type="InterPro" id="IPR058959">
    <property type="entry name" value="DUF8157_C"/>
</dbReference>
<dbReference type="GO" id="GO:0008168">
    <property type="term" value="F:methyltransferase activity"/>
    <property type="evidence" value="ECO:0007669"/>
    <property type="project" value="InterPro"/>
</dbReference>